<reference evidence="8" key="1">
    <citation type="submission" date="2021-01" db="EMBL/GenBank/DDBJ databases">
        <authorList>
            <person name="Corre E."/>
            <person name="Pelletier E."/>
            <person name="Niang G."/>
            <person name="Scheremetjew M."/>
            <person name="Finn R."/>
            <person name="Kale V."/>
            <person name="Holt S."/>
            <person name="Cochrane G."/>
            <person name="Meng A."/>
            <person name="Brown T."/>
            <person name="Cohen L."/>
        </authorList>
    </citation>
    <scope>NUCLEOTIDE SEQUENCE</scope>
    <source>
        <strain evidence="8">SAG 63-3</strain>
    </source>
</reference>
<feature type="compositionally biased region" description="Gly residues" evidence="6">
    <location>
        <begin position="160"/>
        <end position="170"/>
    </location>
</feature>
<sequence length="351" mass="38473">MALKPPRPGARPRGDKEENIFNLAGYQGSNAAPKIVVYNVAPAPISNDQVPQPRVRMHADSSQIESILNPVRGPRDAQMRAGIKPANHARNNMVSVKEQSQINALRKLSTPDDSNGGNNNSPNSSPSSNVTKLPPVRSTSAPSRRPVSSRAMAPPVNVGFGRGGSPGAGYGSRNSPSEKNEQSGYPNGNGYGNNNNNNNNNISNIANGRDFVAENRAGAAAPLRQIGPRITEKEKESNDALKYLQKRDFGRIPQYLLERKLEMAADMEARERAKEAALIPPGMRLMPEEERLETLAVLKRNKEEIDKAIQGLPLRIETPGQIRRKDELESRLKEIDDAFKVFSRPKVLVQI</sequence>
<dbReference type="GO" id="GO:0005881">
    <property type="term" value="C:cytoplasmic microtubule"/>
    <property type="evidence" value="ECO:0007669"/>
    <property type="project" value="TreeGrafter"/>
</dbReference>
<protein>
    <recommendedName>
        <fullName evidence="7">Enkurin domain-containing protein</fullName>
    </recommendedName>
</protein>
<dbReference type="PANTHER" id="PTHR21490">
    <property type="entry name" value="ENKURIN-RELATED"/>
    <property type="match status" value="1"/>
</dbReference>
<name>A0A7S0VBH9_9CHLO</name>
<dbReference type="InterPro" id="IPR027012">
    <property type="entry name" value="Enkurin_dom"/>
</dbReference>
<keyword evidence="4" id="KW-0206">Cytoskeleton</keyword>
<evidence type="ECO:0000256" key="4">
    <source>
        <dbReference type="ARBA" id="ARBA00023212"/>
    </source>
</evidence>
<organism evidence="8">
    <name type="scientific">Polytomella parva</name>
    <dbReference type="NCBI Taxonomy" id="51329"/>
    <lineage>
        <taxon>Eukaryota</taxon>
        <taxon>Viridiplantae</taxon>
        <taxon>Chlorophyta</taxon>
        <taxon>core chlorophytes</taxon>
        <taxon>Chlorophyceae</taxon>
        <taxon>CS clade</taxon>
        <taxon>Chlamydomonadales</taxon>
        <taxon>Chlamydomonadaceae</taxon>
        <taxon>Polytomella</taxon>
    </lineage>
</organism>
<evidence type="ECO:0000256" key="2">
    <source>
        <dbReference type="ARBA" id="ARBA00004245"/>
    </source>
</evidence>
<evidence type="ECO:0000256" key="5">
    <source>
        <dbReference type="ARBA" id="ARBA00023273"/>
    </source>
</evidence>
<accession>A0A7S0VBH9</accession>
<dbReference type="PROSITE" id="PS51665">
    <property type="entry name" value="ENKURIN"/>
    <property type="match status" value="1"/>
</dbReference>
<proteinExistence type="predicted"/>
<evidence type="ECO:0000256" key="3">
    <source>
        <dbReference type="ARBA" id="ARBA00022490"/>
    </source>
</evidence>
<feature type="region of interest" description="Disordered" evidence="6">
    <location>
        <begin position="108"/>
        <end position="205"/>
    </location>
</feature>
<feature type="domain" description="Enkurin" evidence="7">
    <location>
        <begin position="258"/>
        <end position="350"/>
    </location>
</feature>
<dbReference type="Pfam" id="PF13864">
    <property type="entry name" value="Enkurin"/>
    <property type="match status" value="1"/>
</dbReference>
<dbReference type="EMBL" id="HBFM01027561">
    <property type="protein sequence ID" value="CAD8785448.1"/>
    <property type="molecule type" value="Transcribed_RNA"/>
</dbReference>
<evidence type="ECO:0000256" key="1">
    <source>
        <dbReference type="ARBA" id="ARBA00004138"/>
    </source>
</evidence>
<keyword evidence="3" id="KW-0963">Cytoplasm</keyword>
<gene>
    <name evidence="8" type="ORF">PPAR00522_LOCUS17817</name>
</gene>
<dbReference type="InterPro" id="IPR052102">
    <property type="entry name" value="Enkurin_domain-protein"/>
</dbReference>
<dbReference type="AlphaFoldDB" id="A0A7S0VBH9"/>
<feature type="compositionally biased region" description="Low complexity" evidence="6">
    <location>
        <begin position="183"/>
        <end position="205"/>
    </location>
</feature>
<feature type="compositionally biased region" description="Low complexity" evidence="6">
    <location>
        <begin position="114"/>
        <end position="155"/>
    </location>
</feature>
<evidence type="ECO:0000259" key="7">
    <source>
        <dbReference type="PROSITE" id="PS51665"/>
    </source>
</evidence>
<evidence type="ECO:0000256" key="6">
    <source>
        <dbReference type="SAM" id="MobiDB-lite"/>
    </source>
</evidence>
<evidence type="ECO:0000313" key="8">
    <source>
        <dbReference type="EMBL" id="CAD8785448.1"/>
    </source>
</evidence>
<comment type="subcellular location">
    <subcellularLocation>
        <location evidence="1">Cell projection</location>
        <location evidence="1">Cilium</location>
    </subcellularLocation>
    <subcellularLocation>
        <location evidence="2">Cytoplasm</location>
        <location evidence="2">Cytoskeleton</location>
    </subcellularLocation>
</comment>
<dbReference type="PANTHER" id="PTHR21490:SF2">
    <property type="entry name" value="ENKURIN DOMAIN-CONTAINING PROTEIN 1"/>
    <property type="match status" value="1"/>
</dbReference>
<dbReference type="GO" id="GO:0005929">
    <property type="term" value="C:cilium"/>
    <property type="evidence" value="ECO:0007669"/>
    <property type="project" value="UniProtKB-SubCell"/>
</dbReference>
<keyword evidence="5" id="KW-0966">Cell projection</keyword>